<dbReference type="PANTHER" id="PTHR46300:SF7">
    <property type="entry name" value="P450, PUTATIVE (EUROFUNG)-RELATED"/>
    <property type="match status" value="1"/>
</dbReference>
<comment type="caution">
    <text evidence="16">The sequence shown here is derived from an EMBL/GenBank/DDBJ whole genome shotgun (WGS) entry which is preliminary data.</text>
</comment>
<evidence type="ECO:0000256" key="7">
    <source>
        <dbReference type="ARBA" id="ARBA00022723"/>
    </source>
</evidence>
<evidence type="ECO:0000256" key="3">
    <source>
        <dbReference type="ARBA" id="ARBA00005179"/>
    </source>
</evidence>
<dbReference type="AlphaFoldDB" id="A0A9P3GN28"/>
<dbReference type="GO" id="GO:0020037">
    <property type="term" value="F:heme binding"/>
    <property type="evidence" value="ECO:0007669"/>
    <property type="project" value="InterPro"/>
</dbReference>
<dbReference type="Gene3D" id="1.10.630.10">
    <property type="entry name" value="Cytochrome P450"/>
    <property type="match status" value="1"/>
</dbReference>
<evidence type="ECO:0000256" key="14">
    <source>
        <dbReference type="RuleBase" id="RU000461"/>
    </source>
</evidence>
<name>A0A9P3GN28_9APHY</name>
<dbReference type="InterPro" id="IPR002401">
    <property type="entry name" value="Cyt_P450_E_grp-I"/>
</dbReference>
<dbReference type="Pfam" id="PF00067">
    <property type="entry name" value="p450"/>
    <property type="match status" value="1"/>
</dbReference>
<dbReference type="InterPro" id="IPR001128">
    <property type="entry name" value="Cyt_P450"/>
</dbReference>
<reference evidence="16 17" key="1">
    <citation type="submission" date="2021-08" db="EMBL/GenBank/DDBJ databases">
        <title>Draft Genome Sequence of Phanerochaete sordida strain YK-624.</title>
        <authorList>
            <person name="Mori T."/>
            <person name="Dohra H."/>
            <person name="Suzuki T."/>
            <person name="Kawagishi H."/>
            <person name="Hirai H."/>
        </authorList>
    </citation>
    <scope>NUCLEOTIDE SEQUENCE [LARGE SCALE GENOMIC DNA]</scope>
    <source>
        <strain evidence="16 17">YK-624</strain>
    </source>
</reference>
<dbReference type="PRINTS" id="PR00463">
    <property type="entry name" value="EP450I"/>
</dbReference>
<comment type="pathway">
    <text evidence="3">Secondary metabolite biosynthesis.</text>
</comment>
<evidence type="ECO:0000256" key="10">
    <source>
        <dbReference type="ARBA" id="ARBA00023004"/>
    </source>
</evidence>
<dbReference type="EMBL" id="BPQB01000060">
    <property type="protein sequence ID" value="GJE96465.1"/>
    <property type="molecule type" value="Genomic_DNA"/>
</dbReference>
<comment type="subcellular location">
    <subcellularLocation>
        <location evidence="2">Membrane</location>
        <topology evidence="2">Single-pass membrane protein</topology>
    </subcellularLocation>
</comment>
<keyword evidence="7 13" id="KW-0479">Metal-binding</keyword>
<gene>
    <name evidence="16" type="ORF">PsYK624_126620</name>
</gene>
<keyword evidence="6 15" id="KW-0812">Transmembrane</keyword>
<evidence type="ECO:0000313" key="16">
    <source>
        <dbReference type="EMBL" id="GJE96465.1"/>
    </source>
</evidence>
<dbReference type="PANTHER" id="PTHR46300">
    <property type="entry name" value="P450, PUTATIVE (EUROFUNG)-RELATED-RELATED"/>
    <property type="match status" value="1"/>
</dbReference>
<evidence type="ECO:0000256" key="8">
    <source>
        <dbReference type="ARBA" id="ARBA00022989"/>
    </source>
</evidence>
<dbReference type="Proteomes" id="UP000703269">
    <property type="component" value="Unassembled WGS sequence"/>
</dbReference>
<evidence type="ECO:0000256" key="13">
    <source>
        <dbReference type="PIRSR" id="PIRSR602401-1"/>
    </source>
</evidence>
<protein>
    <submittedName>
        <fullName evidence="16">Cytochrome P450</fullName>
    </submittedName>
</protein>
<accession>A0A9P3GN28</accession>
<evidence type="ECO:0000256" key="1">
    <source>
        <dbReference type="ARBA" id="ARBA00001971"/>
    </source>
</evidence>
<keyword evidence="11 14" id="KW-0503">Monooxygenase</keyword>
<proteinExistence type="inferred from homology"/>
<dbReference type="GO" id="GO:0004497">
    <property type="term" value="F:monooxygenase activity"/>
    <property type="evidence" value="ECO:0007669"/>
    <property type="project" value="UniProtKB-KW"/>
</dbReference>
<evidence type="ECO:0000256" key="9">
    <source>
        <dbReference type="ARBA" id="ARBA00023002"/>
    </source>
</evidence>
<feature type="binding site" description="axial binding residue" evidence="13">
    <location>
        <position position="492"/>
    </location>
    <ligand>
        <name>heme</name>
        <dbReference type="ChEBI" id="CHEBI:30413"/>
    </ligand>
    <ligandPart>
        <name>Fe</name>
        <dbReference type="ChEBI" id="CHEBI:18248"/>
    </ligandPart>
</feature>
<evidence type="ECO:0000256" key="2">
    <source>
        <dbReference type="ARBA" id="ARBA00004167"/>
    </source>
</evidence>
<dbReference type="OrthoDB" id="2789670at2759"/>
<evidence type="ECO:0000313" key="17">
    <source>
        <dbReference type="Proteomes" id="UP000703269"/>
    </source>
</evidence>
<dbReference type="InterPro" id="IPR017972">
    <property type="entry name" value="Cyt_P450_CS"/>
</dbReference>
<evidence type="ECO:0000256" key="4">
    <source>
        <dbReference type="ARBA" id="ARBA00010617"/>
    </source>
</evidence>
<evidence type="ECO:0000256" key="6">
    <source>
        <dbReference type="ARBA" id="ARBA00022692"/>
    </source>
</evidence>
<dbReference type="PRINTS" id="PR00385">
    <property type="entry name" value="P450"/>
</dbReference>
<dbReference type="GO" id="GO:0016020">
    <property type="term" value="C:membrane"/>
    <property type="evidence" value="ECO:0007669"/>
    <property type="project" value="UniProtKB-SubCell"/>
</dbReference>
<dbReference type="InterPro" id="IPR036396">
    <property type="entry name" value="Cyt_P450_sf"/>
</dbReference>
<evidence type="ECO:0000256" key="15">
    <source>
        <dbReference type="SAM" id="Phobius"/>
    </source>
</evidence>
<evidence type="ECO:0000256" key="11">
    <source>
        <dbReference type="ARBA" id="ARBA00023033"/>
    </source>
</evidence>
<feature type="transmembrane region" description="Helical" evidence="15">
    <location>
        <begin position="53"/>
        <end position="75"/>
    </location>
</feature>
<dbReference type="SUPFAM" id="SSF48264">
    <property type="entry name" value="Cytochrome P450"/>
    <property type="match status" value="1"/>
</dbReference>
<keyword evidence="10 13" id="KW-0408">Iron</keyword>
<keyword evidence="12 15" id="KW-0472">Membrane</keyword>
<comment type="cofactor">
    <cofactor evidence="1 13">
        <name>heme</name>
        <dbReference type="ChEBI" id="CHEBI:30413"/>
    </cofactor>
</comment>
<keyword evidence="8 15" id="KW-1133">Transmembrane helix</keyword>
<comment type="similarity">
    <text evidence="4 14">Belongs to the cytochrome P450 family.</text>
</comment>
<evidence type="ECO:0000256" key="12">
    <source>
        <dbReference type="ARBA" id="ARBA00023136"/>
    </source>
</evidence>
<keyword evidence="5 13" id="KW-0349">Heme</keyword>
<organism evidence="16 17">
    <name type="scientific">Phanerochaete sordida</name>
    <dbReference type="NCBI Taxonomy" id="48140"/>
    <lineage>
        <taxon>Eukaryota</taxon>
        <taxon>Fungi</taxon>
        <taxon>Dikarya</taxon>
        <taxon>Basidiomycota</taxon>
        <taxon>Agaricomycotina</taxon>
        <taxon>Agaricomycetes</taxon>
        <taxon>Polyporales</taxon>
        <taxon>Phanerochaetaceae</taxon>
        <taxon>Phanerochaete</taxon>
    </lineage>
</organism>
<evidence type="ECO:0000256" key="5">
    <source>
        <dbReference type="ARBA" id="ARBA00022617"/>
    </source>
</evidence>
<dbReference type="InterPro" id="IPR050364">
    <property type="entry name" value="Cytochrome_P450_fung"/>
</dbReference>
<dbReference type="GO" id="GO:0016705">
    <property type="term" value="F:oxidoreductase activity, acting on paired donors, with incorporation or reduction of molecular oxygen"/>
    <property type="evidence" value="ECO:0007669"/>
    <property type="project" value="InterPro"/>
</dbReference>
<sequence>MFLSTSNLCGTIMALAGLPPPPGAIHPVPSTRSLVHRLNICPSASAASQAQTLTKYLAMAILETLALIVATFFAIQFFKQQRRRYPPGPKGLPVVGNMFDVPLENGWRIFRDWSREYGSDIVHAETLGMHIVVVNSAKAAKDLFDGRPHIYSDKDRSTMVLELSGWRRAWASIPYGDSWREHRRIFNRHFRTSALTRYHPRQAKAAHRLLQLLLDAPQDFASHIRYASGSAILDVVYAFDALPGDPRLDLVERAMETLAEILHAGVFLLDVFPILKHVPAWLPGAQFKRKAAGYKKLVDAMFEVPYAQLKADMQEGKAQPCLTTSLLFDCDSDPTPERDEILMNIAGTAYAAGSDTSVSTLGIFVLAMVLYPEVQSFVQEEIDRVVGRDRLPEISDRGALPRVTALIQEVLRWHQPLPLGLPHRAMVDDEYNGYHIPAGSVVLGNAWAILHDGATYPDPTAFNPNRFLAADGALRSDVPFPTEVFGFGRRICPGRHFAMDTLFLTVASILAVFRIEHAVDDGGREVEVQEAFTPHGLSQAEPFKAHFAPRYAGAEDLVRATAVMD</sequence>
<dbReference type="CDD" id="cd11065">
    <property type="entry name" value="CYP64-like"/>
    <property type="match status" value="1"/>
</dbReference>
<keyword evidence="17" id="KW-1185">Reference proteome</keyword>
<dbReference type="GO" id="GO:0005506">
    <property type="term" value="F:iron ion binding"/>
    <property type="evidence" value="ECO:0007669"/>
    <property type="project" value="InterPro"/>
</dbReference>
<keyword evidence="9 14" id="KW-0560">Oxidoreductase</keyword>
<dbReference type="PROSITE" id="PS00086">
    <property type="entry name" value="CYTOCHROME_P450"/>
    <property type="match status" value="1"/>
</dbReference>